<dbReference type="EMBL" id="CP013862">
    <property type="protein sequence ID" value="ALX48121.1"/>
    <property type="molecule type" value="Genomic_DNA"/>
</dbReference>
<name>A0A0U4EC34_9BACI</name>
<proteinExistence type="predicted"/>
<feature type="compositionally biased region" description="Basic and acidic residues" evidence="1">
    <location>
        <begin position="86"/>
        <end position="111"/>
    </location>
</feature>
<protein>
    <submittedName>
        <fullName evidence="2">Uncharacterized protein</fullName>
    </submittedName>
</protein>
<gene>
    <name evidence="2" type="ORF">AOX59_05590</name>
</gene>
<organism evidence="2 3">
    <name type="scientific">Lentibacillus amyloliquefaciens</name>
    <dbReference type="NCBI Taxonomy" id="1472767"/>
    <lineage>
        <taxon>Bacteria</taxon>
        <taxon>Bacillati</taxon>
        <taxon>Bacillota</taxon>
        <taxon>Bacilli</taxon>
        <taxon>Bacillales</taxon>
        <taxon>Bacillaceae</taxon>
        <taxon>Lentibacillus</taxon>
    </lineage>
</organism>
<dbReference type="Proteomes" id="UP000050331">
    <property type="component" value="Chromosome"/>
</dbReference>
<dbReference type="KEGG" id="lao:AOX59_05590"/>
<dbReference type="STRING" id="1472767.AOX59_05590"/>
<feature type="compositionally biased region" description="Low complexity" evidence="1">
    <location>
        <begin position="33"/>
        <end position="43"/>
    </location>
</feature>
<dbReference type="AlphaFoldDB" id="A0A0U4EC34"/>
<dbReference type="RefSeq" id="WP_068443015.1">
    <property type="nucleotide sequence ID" value="NZ_CP013862.1"/>
</dbReference>
<accession>A0A0U4EC34</accession>
<reference evidence="2 3" key="1">
    <citation type="submission" date="2016-01" db="EMBL/GenBank/DDBJ databases">
        <title>Complete genome sequence of strain Lentibacillus amyloliquefaciens LAM0015T isolated from saline sediment.</title>
        <authorList>
            <person name="Wang J.-L."/>
            <person name="He M.-X."/>
        </authorList>
    </citation>
    <scope>NUCLEOTIDE SEQUENCE [LARGE SCALE GENOMIC DNA]</scope>
    <source>
        <strain evidence="2 3">LAM0015</strain>
    </source>
</reference>
<evidence type="ECO:0000313" key="2">
    <source>
        <dbReference type="EMBL" id="ALX48121.1"/>
    </source>
</evidence>
<keyword evidence="3" id="KW-1185">Reference proteome</keyword>
<dbReference type="OrthoDB" id="2692154at2"/>
<evidence type="ECO:0000313" key="3">
    <source>
        <dbReference type="Proteomes" id="UP000050331"/>
    </source>
</evidence>
<feature type="region of interest" description="Disordered" evidence="1">
    <location>
        <begin position="23"/>
        <end position="111"/>
    </location>
</feature>
<sequence>MEIIFIILAIIASLSGFFKDNKDSDTKVPPRRNNQPGPSPSTGGNTGEWTQQEELPQSAEVPATIEEQQQEQRKQLAERMNTAGKEQAEKRGHDAILRHNTRDSGNDLSLERKRAKKQMRNNLTRTGMINGVIMSEVLGQPRAVKPYRSIIAERKK</sequence>
<evidence type="ECO:0000256" key="1">
    <source>
        <dbReference type="SAM" id="MobiDB-lite"/>
    </source>
</evidence>